<accession>A0ABU7Q6Z8</accession>
<dbReference type="Pfam" id="PF01042">
    <property type="entry name" value="Ribonuc_L-PSP"/>
    <property type="match status" value="1"/>
</dbReference>
<evidence type="ECO:0000313" key="1">
    <source>
        <dbReference type="EMBL" id="MEE4597164.1"/>
    </source>
</evidence>
<dbReference type="Gene3D" id="3.30.1330.40">
    <property type="entry name" value="RutC-like"/>
    <property type="match status" value="1"/>
</dbReference>
<dbReference type="InterPro" id="IPR035959">
    <property type="entry name" value="RutC-like_sf"/>
</dbReference>
<dbReference type="RefSeq" id="WP_330813853.1">
    <property type="nucleotide sequence ID" value="NZ_JAZBJO010000032.1"/>
</dbReference>
<dbReference type="GO" id="GO:0016787">
    <property type="term" value="F:hydrolase activity"/>
    <property type="evidence" value="ECO:0007669"/>
    <property type="project" value="UniProtKB-KW"/>
</dbReference>
<comment type="caution">
    <text evidence="1">The sequence shown here is derived from an EMBL/GenBank/DDBJ whole genome shotgun (WGS) entry which is preliminary data.</text>
</comment>
<dbReference type="Proteomes" id="UP001354709">
    <property type="component" value="Unassembled WGS sequence"/>
</dbReference>
<name>A0ABU7Q6Z8_9ACTN</name>
<dbReference type="PANTHER" id="PTHR11803:SF44">
    <property type="entry name" value="RUTC FAMILY PROTEIN YJGH"/>
    <property type="match status" value="1"/>
</dbReference>
<reference evidence="1 2" key="1">
    <citation type="submission" date="2023-11" db="EMBL/GenBank/DDBJ databases">
        <title>30 novel species of actinomycetes from the DSMZ collection.</title>
        <authorList>
            <person name="Nouioui I."/>
        </authorList>
    </citation>
    <scope>NUCLEOTIDE SEQUENCE [LARGE SCALE GENOMIC DNA]</scope>
    <source>
        <strain evidence="1 2">DSM 41524</strain>
    </source>
</reference>
<proteinExistence type="predicted"/>
<dbReference type="SUPFAM" id="SSF55298">
    <property type="entry name" value="YjgF-like"/>
    <property type="match status" value="1"/>
</dbReference>
<organism evidence="1 2">
    <name type="scientific">Streptomyces asiaticus subsp. ignotus</name>
    <dbReference type="NCBI Taxonomy" id="3098222"/>
    <lineage>
        <taxon>Bacteria</taxon>
        <taxon>Bacillati</taxon>
        <taxon>Actinomycetota</taxon>
        <taxon>Actinomycetes</taxon>
        <taxon>Kitasatosporales</taxon>
        <taxon>Streptomycetaceae</taxon>
        <taxon>Streptomyces</taxon>
        <taxon>Streptomyces violaceusniger group</taxon>
    </lineage>
</organism>
<dbReference type="PANTHER" id="PTHR11803">
    <property type="entry name" value="2-IMINOBUTANOATE/2-IMINOPROPANOATE DEAMINASE RIDA"/>
    <property type="match status" value="1"/>
</dbReference>
<dbReference type="InterPro" id="IPR006175">
    <property type="entry name" value="YjgF/YER057c/UK114"/>
</dbReference>
<keyword evidence="2" id="KW-1185">Reference proteome</keyword>
<dbReference type="EMBL" id="JAZBJO010000032">
    <property type="protein sequence ID" value="MEE4597164.1"/>
    <property type="molecule type" value="Genomic_DNA"/>
</dbReference>
<keyword evidence="1" id="KW-0378">Hydrolase</keyword>
<sequence>MSQKPRKATFEVLGDAEEMYGIPGLPFVPAVKVPAGHDLIFLSGILGPPTPEDPATDVRSEARRAFRHMADVLALAGATFDDVVSVEKFIVDMGRHNPAIVEVMHEFFTRMPASTTVEVTRLVPADLRFEIKAVAAVRAEPR</sequence>
<protein>
    <submittedName>
        <fullName evidence="1">Rid family hydrolase</fullName>
    </submittedName>
</protein>
<gene>
    <name evidence="1" type="ORF">V2J94_35630</name>
</gene>
<evidence type="ECO:0000313" key="2">
    <source>
        <dbReference type="Proteomes" id="UP001354709"/>
    </source>
</evidence>